<dbReference type="SMART" id="SM00490">
    <property type="entry name" value="HELICc"/>
    <property type="match status" value="1"/>
</dbReference>
<evidence type="ECO:0000259" key="7">
    <source>
        <dbReference type="PROSITE" id="PS51194"/>
    </source>
</evidence>
<keyword evidence="3" id="KW-0067">ATP-binding</keyword>
<keyword evidence="2" id="KW-0547">Nucleotide-binding</keyword>
<evidence type="ECO:0000313" key="9">
    <source>
        <dbReference type="Proteomes" id="UP001291623"/>
    </source>
</evidence>
<dbReference type="InterPro" id="IPR001650">
    <property type="entry name" value="Helicase_C-like"/>
</dbReference>
<dbReference type="InterPro" id="IPR014001">
    <property type="entry name" value="Helicase_ATP-bd"/>
</dbReference>
<dbReference type="EMBL" id="JAVYJV010000003">
    <property type="protein sequence ID" value="KAK4374949.1"/>
    <property type="molecule type" value="Genomic_DNA"/>
</dbReference>
<dbReference type="InterPro" id="IPR011545">
    <property type="entry name" value="DEAD/DEAH_box_helicase_dom"/>
</dbReference>
<gene>
    <name evidence="8" type="ORF">RND71_005626</name>
</gene>
<dbReference type="GO" id="GO:0005524">
    <property type="term" value="F:ATP binding"/>
    <property type="evidence" value="ECO:0007669"/>
    <property type="project" value="UniProtKB-KW"/>
</dbReference>
<evidence type="ECO:0000313" key="8">
    <source>
        <dbReference type="EMBL" id="KAK4374949.1"/>
    </source>
</evidence>
<dbReference type="GO" id="GO:0005694">
    <property type="term" value="C:chromosome"/>
    <property type="evidence" value="ECO:0007669"/>
    <property type="project" value="TreeGrafter"/>
</dbReference>
<proteinExistence type="inferred from homology"/>
<dbReference type="GO" id="GO:0009378">
    <property type="term" value="F:four-way junction helicase activity"/>
    <property type="evidence" value="ECO:0007669"/>
    <property type="project" value="TreeGrafter"/>
</dbReference>
<accession>A0AAE1VV52</accession>
<dbReference type="SUPFAM" id="SSF52540">
    <property type="entry name" value="P-loop containing nucleoside triphosphate hydrolases"/>
    <property type="match status" value="2"/>
</dbReference>
<dbReference type="Gene3D" id="3.40.50.300">
    <property type="entry name" value="P-loop containing nucleotide triphosphate hydrolases"/>
    <property type="match status" value="3"/>
</dbReference>
<dbReference type="GO" id="GO:0043138">
    <property type="term" value="F:3'-5' DNA helicase activity"/>
    <property type="evidence" value="ECO:0007669"/>
    <property type="project" value="UniProtKB-EC"/>
</dbReference>
<dbReference type="EC" id="5.6.2.4" evidence="5"/>
<dbReference type="GO" id="GO:0000724">
    <property type="term" value="P:double-strand break repair via homologous recombination"/>
    <property type="evidence" value="ECO:0007669"/>
    <property type="project" value="TreeGrafter"/>
</dbReference>
<dbReference type="Proteomes" id="UP001291623">
    <property type="component" value="Unassembled WGS sequence"/>
</dbReference>
<dbReference type="SMART" id="SM00487">
    <property type="entry name" value="DEXDc"/>
    <property type="match status" value="1"/>
</dbReference>
<dbReference type="GO" id="GO:0005634">
    <property type="term" value="C:nucleus"/>
    <property type="evidence" value="ECO:0007669"/>
    <property type="project" value="TreeGrafter"/>
</dbReference>
<dbReference type="PROSITE" id="PS51194">
    <property type="entry name" value="HELICASE_CTER"/>
    <property type="match status" value="1"/>
</dbReference>
<dbReference type="GO" id="GO:0003676">
    <property type="term" value="F:nucleic acid binding"/>
    <property type="evidence" value="ECO:0007669"/>
    <property type="project" value="InterPro"/>
</dbReference>
<feature type="domain" description="Helicase C-terminal" evidence="7">
    <location>
        <begin position="130"/>
        <end position="316"/>
    </location>
</feature>
<comment type="catalytic activity">
    <reaction evidence="4">
        <text>Couples ATP hydrolysis with the unwinding of duplex DNA by translocating in the 3'-5' direction.</text>
        <dbReference type="EC" id="5.6.2.4"/>
    </reaction>
</comment>
<dbReference type="InterPro" id="IPR027417">
    <property type="entry name" value="P-loop_NTPase"/>
</dbReference>
<name>A0AAE1VV52_9SOLA</name>
<comment type="caution">
    <text evidence="8">The sequence shown here is derived from an EMBL/GenBank/DDBJ whole genome shotgun (WGS) entry which is preliminary data.</text>
</comment>
<reference evidence="8" key="1">
    <citation type="submission" date="2023-12" db="EMBL/GenBank/DDBJ databases">
        <title>Genome assembly of Anisodus tanguticus.</title>
        <authorList>
            <person name="Wang Y.-J."/>
        </authorList>
    </citation>
    <scope>NUCLEOTIDE SEQUENCE</scope>
    <source>
        <strain evidence="8">KB-2021</strain>
        <tissue evidence="8">Leaf</tissue>
    </source>
</reference>
<evidence type="ECO:0000256" key="5">
    <source>
        <dbReference type="ARBA" id="ARBA00034808"/>
    </source>
</evidence>
<dbReference type="PROSITE" id="PS51192">
    <property type="entry name" value="HELICASE_ATP_BIND_1"/>
    <property type="match status" value="1"/>
</dbReference>
<dbReference type="InterPro" id="IPR032284">
    <property type="entry name" value="RecQ_Zn-bd"/>
</dbReference>
<evidence type="ECO:0000259" key="6">
    <source>
        <dbReference type="PROSITE" id="PS51192"/>
    </source>
</evidence>
<evidence type="ECO:0000256" key="3">
    <source>
        <dbReference type="ARBA" id="ARBA00022840"/>
    </source>
</evidence>
<sequence length="340" mass="38394">MAKSEMQSTLKKYFGYTEFRPYQKEIIEKILHGKDCLVVMATGSGKSLCYQVPPLISGKTALVISPLISLMQDQVMALKQRGIKADYLSSAQIDRGVQSNAELGHYNILYMTPEKALALPNRVEYKQLDKLRNVLLNVPFVGLTATATEKVRNDIMNSLQMKDPHVAIGSFDRKIFSTESNLLIFKSLLEAGIRGGIYHGQMANKAREEAHRSFIRDEFYVMVATVAFGMGIDKPNIRYVIHYGCPKSLESYYQESGRCGRDGVPSVCWLYYTRNDFAKADFYSAEARSTAQRKAIMEAFSAAQHYCMLSTCRRKYLLDYFADEYAHGDCGMISIESLLS</sequence>
<dbReference type="PANTHER" id="PTHR13710:SF120">
    <property type="entry name" value="BIFUNCTIONAL 3'-5' EXONUCLEASE_ATP-DEPENDENT HELICASE WRN"/>
    <property type="match status" value="1"/>
</dbReference>
<comment type="similarity">
    <text evidence="1">Belongs to the helicase family. RecQ subfamily.</text>
</comment>
<evidence type="ECO:0000256" key="4">
    <source>
        <dbReference type="ARBA" id="ARBA00034617"/>
    </source>
</evidence>
<dbReference type="Pfam" id="PF00271">
    <property type="entry name" value="Helicase_C"/>
    <property type="match status" value="1"/>
</dbReference>
<dbReference type="GO" id="GO:0005737">
    <property type="term" value="C:cytoplasm"/>
    <property type="evidence" value="ECO:0007669"/>
    <property type="project" value="TreeGrafter"/>
</dbReference>
<dbReference type="AlphaFoldDB" id="A0AAE1VV52"/>
<keyword evidence="9" id="KW-1185">Reference proteome</keyword>
<dbReference type="Pfam" id="PF00270">
    <property type="entry name" value="DEAD"/>
    <property type="match status" value="1"/>
</dbReference>
<protein>
    <recommendedName>
        <fullName evidence="5">DNA 3'-5' helicase</fullName>
        <ecNumber evidence="5">5.6.2.4</ecNumber>
    </recommendedName>
</protein>
<evidence type="ECO:0000256" key="1">
    <source>
        <dbReference type="ARBA" id="ARBA00005446"/>
    </source>
</evidence>
<dbReference type="Pfam" id="PF16124">
    <property type="entry name" value="RecQ_Zn_bind"/>
    <property type="match status" value="1"/>
</dbReference>
<evidence type="ECO:0000256" key="2">
    <source>
        <dbReference type="ARBA" id="ARBA00022741"/>
    </source>
</evidence>
<organism evidence="8 9">
    <name type="scientific">Anisodus tanguticus</name>
    <dbReference type="NCBI Taxonomy" id="243964"/>
    <lineage>
        <taxon>Eukaryota</taxon>
        <taxon>Viridiplantae</taxon>
        <taxon>Streptophyta</taxon>
        <taxon>Embryophyta</taxon>
        <taxon>Tracheophyta</taxon>
        <taxon>Spermatophyta</taxon>
        <taxon>Magnoliopsida</taxon>
        <taxon>eudicotyledons</taxon>
        <taxon>Gunneridae</taxon>
        <taxon>Pentapetalae</taxon>
        <taxon>asterids</taxon>
        <taxon>lamiids</taxon>
        <taxon>Solanales</taxon>
        <taxon>Solanaceae</taxon>
        <taxon>Solanoideae</taxon>
        <taxon>Hyoscyameae</taxon>
        <taxon>Anisodus</taxon>
    </lineage>
</organism>
<feature type="domain" description="Helicase ATP-binding" evidence="6">
    <location>
        <begin position="27"/>
        <end position="165"/>
    </location>
</feature>
<dbReference type="PANTHER" id="PTHR13710">
    <property type="entry name" value="DNA HELICASE RECQ FAMILY MEMBER"/>
    <property type="match status" value="1"/>
</dbReference>
<dbReference type="CDD" id="cd17920">
    <property type="entry name" value="DEXHc_RecQ"/>
    <property type="match status" value="1"/>
</dbReference>